<sequence>MIKGSADNGDYLVQVSAQVMTRDDSTGGWVPMGGGGLSRVRLCKLSPPEGSSSAGVCGGGGSNSGSIGLPDDQASDTAYRIKPEYVIQGVRIADSAVILDCRLKKDIQYTKPNPKWHHWKTDEKRYGLTFERTEDAKAFDQGIRIAVADLTEGVSDGTAPPEGDEGVFSYMDLPLLRKDSSSRSASTTSTTTSSPGTNSPPSSLNNNNNNNNNDPFNFVHQHHTNHLHRVHYIPNPHAHARSVHSNGGNVYVGHPPSLHHQQQQQQYNQQLHQHLQQQQHLPRHLQLHQQLQQQIHQYHNLPQQ</sequence>
<accession>A0A3S1A0F4</accession>
<feature type="compositionally biased region" description="Low complexity" evidence="1">
    <location>
        <begin position="182"/>
        <end position="217"/>
    </location>
</feature>
<evidence type="ECO:0000313" key="3">
    <source>
        <dbReference type="EMBL" id="RUS91272.1"/>
    </source>
</evidence>
<gene>
    <name evidence="3" type="ORF">EGW08_000984</name>
</gene>
<evidence type="ECO:0000313" key="4">
    <source>
        <dbReference type="Proteomes" id="UP000271974"/>
    </source>
</evidence>
<dbReference type="SUPFAM" id="SSF50729">
    <property type="entry name" value="PH domain-like"/>
    <property type="match status" value="1"/>
</dbReference>
<feature type="region of interest" description="Disordered" evidence="1">
    <location>
        <begin position="178"/>
        <end position="219"/>
    </location>
</feature>
<dbReference type="Proteomes" id="UP000271974">
    <property type="component" value="Unassembled WGS sequence"/>
</dbReference>
<evidence type="ECO:0000259" key="2">
    <source>
        <dbReference type="PROSITE" id="PS50229"/>
    </source>
</evidence>
<dbReference type="SMART" id="SM00461">
    <property type="entry name" value="WH1"/>
    <property type="match status" value="1"/>
</dbReference>
<evidence type="ECO:0000256" key="1">
    <source>
        <dbReference type="SAM" id="MobiDB-lite"/>
    </source>
</evidence>
<dbReference type="PANTHER" id="PTHR11202:SF3">
    <property type="entry name" value="SPROUTY-RELATED PROTEIN WITH EVH-1 DOMAIN, ISOFORM C"/>
    <property type="match status" value="1"/>
</dbReference>
<organism evidence="3 4">
    <name type="scientific">Elysia chlorotica</name>
    <name type="common">Eastern emerald elysia</name>
    <name type="synonym">Sea slug</name>
    <dbReference type="NCBI Taxonomy" id="188477"/>
    <lineage>
        <taxon>Eukaryota</taxon>
        <taxon>Metazoa</taxon>
        <taxon>Spiralia</taxon>
        <taxon>Lophotrochozoa</taxon>
        <taxon>Mollusca</taxon>
        <taxon>Gastropoda</taxon>
        <taxon>Heterobranchia</taxon>
        <taxon>Euthyneura</taxon>
        <taxon>Panpulmonata</taxon>
        <taxon>Sacoglossa</taxon>
        <taxon>Placobranchoidea</taxon>
        <taxon>Plakobranchidae</taxon>
        <taxon>Elysia</taxon>
    </lineage>
</organism>
<feature type="non-terminal residue" evidence="3">
    <location>
        <position position="304"/>
    </location>
</feature>
<dbReference type="PROSITE" id="PS50229">
    <property type="entry name" value="WH1"/>
    <property type="match status" value="1"/>
</dbReference>
<keyword evidence="4" id="KW-1185">Reference proteome</keyword>
<dbReference type="Pfam" id="PF00568">
    <property type="entry name" value="WH1"/>
    <property type="match status" value="1"/>
</dbReference>
<reference evidence="3 4" key="1">
    <citation type="submission" date="2019-01" db="EMBL/GenBank/DDBJ databases">
        <title>A draft genome assembly of the solar-powered sea slug Elysia chlorotica.</title>
        <authorList>
            <person name="Cai H."/>
            <person name="Li Q."/>
            <person name="Fang X."/>
            <person name="Li J."/>
            <person name="Curtis N.E."/>
            <person name="Altenburger A."/>
            <person name="Shibata T."/>
            <person name="Feng M."/>
            <person name="Maeda T."/>
            <person name="Schwartz J.A."/>
            <person name="Shigenobu S."/>
            <person name="Lundholm N."/>
            <person name="Nishiyama T."/>
            <person name="Yang H."/>
            <person name="Hasebe M."/>
            <person name="Li S."/>
            <person name="Pierce S.K."/>
            <person name="Wang J."/>
        </authorList>
    </citation>
    <scope>NUCLEOTIDE SEQUENCE [LARGE SCALE GENOMIC DNA]</scope>
    <source>
        <strain evidence="3">EC2010</strain>
        <tissue evidence="3">Whole organism of an adult</tissue>
    </source>
</reference>
<protein>
    <recommendedName>
        <fullName evidence="2">WH1 domain-containing protein</fullName>
    </recommendedName>
</protein>
<dbReference type="STRING" id="188477.A0A3S1A0F4"/>
<dbReference type="InterPro" id="IPR000697">
    <property type="entry name" value="WH1/EVH1_dom"/>
</dbReference>
<dbReference type="OrthoDB" id="5786858at2759"/>
<proteinExistence type="predicted"/>
<dbReference type="GO" id="GO:0043409">
    <property type="term" value="P:negative regulation of MAPK cascade"/>
    <property type="evidence" value="ECO:0007669"/>
    <property type="project" value="TreeGrafter"/>
</dbReference>
<dbReference type="Gene3D" id="2.30.29.30">
    <property type="entry name" value="Pleckstrin-homology domain (PH domain)/Phosphotyrosine-binding domain (PTB)"/>
    <property type="match status" value="1"/>
</dbReference>
<feature type="domain" description="WH1" evidence="2">
    <location>
        <begin position="4"/>
        <end position="150"/>
    </location>
</feature>
<dbReference type="GO" id="GO:0019901">
    <property type="term" value="F:protein kinase binding"/>
    <property type="evidence" value="ECO:0007669"/>
    <property type="project" value="TreeGrafter"/>
</dbReference>
<dbReference type="PANTHER" id="PTHR11202">
    <property type="entry name" value="SPROUTY-RELATED, EVH1 DOMAIN-CONTAINING PROTEIN FAMILY MEMBER"/>
    <property type="match status" value="1"/>
</dbReference>
<dbReference type="InterPro" id="IPR011993">
    <property type="entry name" value="PH-like_dom_sf"/>
</dbReference>
<name>A0A3S1A0F4_ELYCH</name>
<dbReference type="EMBL" id="RQTK01000015">
    <property type="protein sequence ID" value="RUS91272.1"/>
    <property type="molecule type" value="Genomic_DNA"/>
</dbReference>
<comment type="caution">
    <text evidence="3">The sequence shown here is derived from an EMBL/GenBank/DDBJ whole genome shotgun (WGS) entry which is preliminary data.</text>
</comment>
<dbReference type="AlphaFoldDB" id="A0A3S1A0F4"/>